<dbReference type="InterPro" id="IPR002136">
    <property type="entry name" value="Ribosomal_uL4"/>
</dbReference>
<keyword evidence="3" id="KW-0687">Ribonucleoprotein</keyword>
<name>A0A437AJC5_9MICR</name>
<dbReference type="STRING" id="291195.A0A437AJC5"/>
<evidence type="ECO:0000256" key="1">
    <source>
        <dbReference type="ARBA" id="ARBA00010528"/>
    </source>
</evidence>
<reference evidence="6 7" key="1">
    <citation type="submission" date="2018-10" db="EMBL/GenBank/DDBJ databases">
        <title>Draft genome sequence of the microsporidian Tubulinosema ratisbonensis.</title>
        <authorList>
            <person name="Polonais V."/>
            <person name="Peyretaillade E."/>
            <person name="Niehus S."/>
            <person name="Wawrzyniak I."/>
            <person name="Franchet A."/>
            <person name="Gaspin C."/>
            <person name="Reichstadt M."/>
            <person name="Belser C."/>
            <person name="Labadie K."/>
            <person name="Delbac F."/>
            <person name="Ferrandon D."/>
        </authorList>
    </citation>
    <scope>NUCLEOTIDE SEQUENCE [LARGE SCALE GENOMIC DNA]</scope>
    <source>
        <strain evidence="6 7">Franzen</strain>
    </source>
</reference>
<dbReference type="PANTHER" id="PTHR19431">
    <property type="entry name" value="60S RIBOSOMAL PROTEIN L4"/>
    <property type="match status" value="1"/>
</dbReference>
<dbReference type="GO" id="GO:1990904">
    <property type="term" value="C:ribonucleoprotein complex"/>
    <property type="evidence" value="ECO:0007669"/>
    <property type="project" value="UniProtKB-KW"/>
</dbReference>
<evidence type="ECO:0000256" key="5">
    <source>
        <dbReference type="ARBA" id="ARBA00035353"/>
    </source>
</evidence>
<dbReference type="FunFam" id="3.40.1370.10:FF:000011">
    <property type="entry name" value="50S ribosomal protein L4"/>
    <property type="match status" value="1"/>
</dbReference>
<dbReference type="GO" id="GO:0005840">
    <property type="term" value="C:ribosome"/>
    <property type="evidence" value="ECO:0007669"/>
    <property type="project" value="UniProtKB-KW"/>
</dbReference>
<evidence type="ECO:0000313" key="6">
    <source>
        <dbReference type="EMBL" id="RVD91270.1"/>
    </source>
</evidence>
<dbReference type="GO" id="GO:0003735">
    <property type="term" value="F:structural constituent of ribosome"/>
    <property type="evidence" value="ECO:0007669"/>
    <property type="project" value="InterPro"/>
</dbReference>
<organism evidence="6 7">
    <name type="scientific">Tubulinosema ratisbonensis</name>
    <dbReference type="NCBI Taxonomy" id="291195"/>
    <lineage>
        <taxon>Eukaryota</taxon>
        <taxon>Fungi</taxon>
        <taxon>Fungi incertae sedis</taxon>
        <taxon>Microsporidia</taxon>
        <taxon>Tubulinosematoidea</taxon>
        <taxon>Tubulinosematidae</taxon>
        <taxon>Tubulinosema</taxon>
    </lineage>
</organism>
<dbReference type="OrthoDB" id="10259785at2759"/>
<dbReference type="GO" id="GO:0006412">
    <property type="term" value="P:translation"/>
    <property type="evidence" value="ECO:0007669"/>
    <property type="project" value="InterPro"/>
</dbReference>
<dbReference type="Pfam" id="PF00573">
    <property type="entry name" value="Ribosomal_L4"/>
    <property type="match status" value="1"/>
</dbReference>
<gene>
    <name evidence="6" type="ORF">TUBRATIS_22830</name>
</gene>
<dbReference type="AlphaFoldDB" id="A0A437AJC5"/>
<keyword evidence="2" id="KW-0689">Ribosomal protein</keyword>
<evidence type="ECO:0000256" key="3">
    <source>
        <dbReference type="ARBA" id="ARBA00023274"/>
    </source>
</evidence>
<dbReference type="InterPro" id="IPR045240">
    <property type="entry name" value="Ribosomal_uL4_euk/arch"/>
</dbReference>
<comment type="similarity">
    <text evidence="1">Belongs to the universal ribosomal protein uL4 family.</text>
</comment>
<dbReference type="EMBL" id="RCSS01000584">
    <property type="protein sequence ID" value="RVD91270.1"/>
    <property type="molecule type" value="Genomic_DNA"/>
</dbReference>
<evidence type="ECO:0000256" key="4">
    <source>
        <dbReference type="ARBA" id="ARBA00035244"/>
    </source>
</evidence>
<dbReference type="Gene3D" id="3.40.1370.10">
    <property type="match status" value="1"/>
</dbReference>
<proteinExistence type="inferred from homology"/>
<evidence type="ECO:0000256" key="2">
    <source>
        <dbReference type="ARBA" id="ARBA00022980"/>
    </source>
</evidence>
<dbReference type="VEuPathDB" id="MicrosporidiaDB:TUBRATIS_22830"/>
<evidence type="ECO:0000313" key="7">
    <source>
        <dbReference type="Proteomes" id="UP000282876"/>
    </source>
</evidence>
<comment type="caution">
    <text evidence="6">The sequence shown here is derived from an EMBL/GenBank/DDBJ whole genome shotgun (WGS) entry which is preliminary data.</text>
</comment>
<dbReference type="InterPro" id="IPR023574">
    <property type="entry name" value="Ribosomal_uL4_dom_sf"/>
</dbReference>
<keyword evidence="7" id="KW-1185">Reference proteome</keyword>
<accession>A0A437AJC5</accession>
<protein>
    <recommendedName>
        <fullName evidence="4">Large ribosomal subunit protein uL4</fullName>
    </recommendedName>
    <alternativeName>
        <fullName evidence="5">60S ribosomal protein L4</fullName>
    </alternativeName>
</protein>
<dbReference type="Proteomes" id="UP000282876">
    <property type="component" value="Unassembled WGS sequence"/>
</dbReference>
<dbReference type="SUPFAM" id="SSF52166">
    <property type="entry name" value="Ribosomal protein L4"/>
    <property type="match status" value="1"/>
</dbReference>
<sequence>MLNQVNCYSTDGQTVEKTLKVSEVFKVPVRSDLIQDAFRCLNMAKRQPYAVSPLAGMQHSAHSWGTGRAMARVPRVSGGGTRRSGQAAFANFARKGRLAHPTKVTRRWQRKFNRTAKRHAIAMGIAASAVPALLQSRGHRIESLKSVPLVISNQVKEIKKTKEAVKILQNFGLKDEIEKVKENITLRPGKGKARNRRYLVKKGLLIVYKEKTQMIKAFRNIKGVELVSVDNLDLIKLCPGGQAGRLILWLEEAFEELNNVYSSYSEEVNGKKGYFLPNSIVSHDDVESIFYSEKVQNFIDVFNLLPGTKAIRDPKEITERYSYIFN</sequence>